<feature type="compositionally biased region" description="Basic residues" evidence="7">
    <location>
        <begin position="348"/>
        <end position="357"/>
    </location>
</feature>
<keyword evidence="4" id="KW-0677">Repeat</keyword>
<keyword evidence="3 8" id="KW-0732">Signal</keyword>
<evidence type="ECO:0000256" key="3">
    <source>
        <dbReference type="ARBA" id="ARBA00022729"/>
    </source>
</evidence>
<comment type="similarity">
    <text evidence="6">Belongs to the cysteine-rich repeat secretory protein family.</text>
</comment>
<dbReference type="Gene3D" id="3.30.430.20">
    <property type="entry name" value="Gnk2 domain, C-X8-C-X2-C motif"/>
    <property type="match status" value="2"/>
</dbReference>
<dbReference type="Pfam" id="PF01657">
    <property type="entry name" value="Stress-antifung"/>
    <property type="match status" value="2"/>
</dbReference>
<dbReference type="EMBL" id="QPKB01000008">
    <property type="protein sequence ID" value="RWR90876.1"/>
    <property type="molecule type" value="Genomic_DNA"/>
</dbReference>
<evidence type="ECO:0000256" key="4">
    <source>
        <dbReference type="ARBA" id="ARBA00022737"/>
    </source>
</evidence>
<evidence type="ECO:0000256" key="6">
    <source>
        <dbReference type="ARBA" id="ARBA00038515"/>
    </source>
</evidence>
<keyword evidence="2" id="KW-0964">Secreted</keyword>
<evidence type="ECO:0000256" key="7">
    <source>
        <dbReference type="SAM" id="MobiDB-lite"/>
    </source>
</evidence>
<evidence type="ECO:0000256" key="8">
    <source>
        <dbReference type="SAM" id="SignalP"/>
    </source>
</evidence>
<evidence type="ECO:0000256" key="5">
    <source>
        <dbReference type="ARBA" id="ARBA00023180"/>
    </source>
</evidence>
<dbReference type="PROSITE" id="PS51257">
    <property type="entry name" value="PROKAR_LIPOPROTEIN"/>
    <property type="match status" value="1"/>
</dbReference>
<dbReference type="GO" id="GO:0005576">
    <property type="term" value="C:extracellular region"/>
    <property type="evidence" value="ECO:0007669"/>
    <property type="project" value="UniProtKB-SubCell"/>
</dbReference>
<dbReference type="InterPro" id="IPR002902">
    <property type="entry name" value="GNK2"/>
</dbReference>
<dbReference type="Proteomes" id="UP000283530">
    <property type="component" value="Unassembled WGS sequence"/>
</dbReference>
<comment type="caution">
    <text evidence="10">The sequence shown here is derived from an EMBL/GenBank/DDBJ whole genome shotgun (WGS) entry which is preliminary data.</text>
</comment>
<dbReference type="InterPro" id="IPR050581">
    <property type="entry name" value="CRR_secretory_protein"/>
</dbReference>
<keyword evidence="5" id="KW-0325">Glycoprotein</keyword>
<feature type="domain" description="Gnk2-homologous" evidence="9">
    <location>
        <begin position="139"/>
        <end position="245"/>
    </location>
</feature>
<dbReference type="PANTHER" id="PTHR32411:SF43">
    <property type="entry name" value="CYSTEINE-RICH REPEAT SECRETORY PROTEIN 38"/>
    <property type="match status" value="1"/>
</dbReference>
<proteinExistence type="inferred from homology"/>
<feature type="region of interest" description="Disordered" evidence="7">
    <location>
        <begin position="255"/>
        <end position="366"/>
    </location>
</feature>
<evidence type="ECO:0000256" key="2">
    <source>
        <dbReference type="ARBA" id="ARBA00022525"/>
    </source>
</evidence>
<dbReference type="AlphaFoldDB" id="A0A3S4PIB7"/>
<evidence type="ECO:0000259" key="9">
    <source>
        <dbReference type="PROSITE" id="PS51473"/>
    </source>
</evidence>
<feature type="chain" id="PRO_5018559522" evidence="8">
    <location>
        <begin position="33"/>
        <end position="366"/>
    </location>
</feature>
<dbReference type="InterPro" id="IPR038408">
    <property type="entry name" value="GNK2_sf"/>
</dbReference>
<feature type="compositionally biased region" description="Low complexity" evidence="7">
    <location>
        <begin position="255"/>
        <end position="266"/>
    </location>
</feature>
<keyword evidence="11" id="KW-1185">Reference proteome</keyword>
<sequence length="366" mass="39630">MTHRSQERIPTPVSIFSSCLLLLLIFHIPTRAVDPLYHVCDNTVNYSNTSQFSTNLKQLFSSLSSTGEIFYSNSVGDDPNKVYGLTLCRGDATSNTCKNCINNASDEILSQCPNRSATIWYDVCLLRYSNTNFLGSSSTPVWIYMWNTQNATNPVQFERVLGELMNNLSTKAAFDEARMYATGVSEVSSFSSVYGLAQCIRDISPNDCKRCLEAATGQIPNCCDKKQGGRVFGPVCTIRFESYLFYGPSAIADPSHSATSPATAANSPPPPPGPTDAIVPPPSPAPPPDSIGLPPKETSTGTEVLKANPHPIGAIGSLQFTPELPASNGSNEDTLHFTKSLVSGYHTGKGKGKGKGKRERERERED</sequence>
<dbReference type="CDD" id="cd23509">
    <property type="entry name" value="Gnk2-like"/>
    <property type="match status" value="2"/>
</dbReference>
<dbReference type="PROSITE" id="PS51473">
    <property type="entry name" value="GNK2"/>
    <property type="match status" value="2"/>
</dbReference>
<reference evidence="10 11" key="1">
    <citation type="journal article" date="2019" name="Nat. Plants">
        <title>Stout camphor tree genome fills gaps in understanding of flowering plant genome evolution.</title>
        <authorList>
            <person name="Chaw S.M."/>
            <person name="Liu Y.C."/>
            <person name="Wu Y.W."/>
            <person name="Wang H.Y."/>
            <person name="Lin C.I."/>
            <person name="Wu C.S."/>
            <person name="Ke H.M."/>
            <person name="Chang L.Y."/>
            <person name="Hsu C.Y."/>
            <person name="Yang H.T."/>
            <person name="Sudianto E."/>
            <person name="Hsu M.H."/>
            <person name="Wu K.P."/>
            <person name="Wang L.N."/>
            <person name="Leebens-Mack J.H."/>
            <person name="Tsai I.J."/>
        </authorList>
    </citation>
    <scope>NUCLEOTIDE SEQUENCE [LARGE SCALE GENOMIC DNA]</scope>
    <source>
        <strain evidence="11">cv. Chaw 1501</strain>
        <tissue evidence="10">Young leaves</tissue>
    </source>
</reference>
<comment type="subcellular location">
    <subcellularLocation>
        <location evidence="1">Secreted</location>
    </subcellularLocation>
</comment>
<protein>
    <submittedName>
        <fullName evidence="10">Cysteine-rich repeat secretory protein 38-like protein</fullName>
    </submittedName>
</protein>
<accession>A0A3S4PIB7</accession>
<feature type="domain" description="Gnk2-homologous" evidence="9">
    <location>
        <begin position="34"/>
        <end position="133"/>
    </location>
</feature>
<evidence type="ECO:0000313" key="10">
    <source>
        <dbReference type="EMBL" id="RWR90876.1"/>
    </source>
</evidence>
<dbReference type="FunFam" id="3.30.430.20:FF:000009">
    <property type="entry name" value="Cysteine-rich receptor-like protein kinase 28"/>
    <property type="match status" value="1"/>
</dbReference>
<evidence type="ECO:0000256" key="1">
    <source>
        <dbReference type="ARBA" id="ARBA00004613"/>
    </source>
</evidence>
<dbReference type="FunFam" id="3.30.430.20:FF:000002">
    <property type="entry name" value="Cysteine-rich receptor-like protein kinase 10"/>
    <property type="match status" value="1"/>
</dbReference>
<gene>
    <name evidence="10" type="ORF">CKAN_02000300</name>
</gene>
<feature type="signal peptide" evidence="8">
    <location>
        <begin position="1"/>
        <end position="32"/>
    </location>
</feature>
<dbReference type="PANTHER" id="PTHR32411">
    <property type="entry name" value="CYSTEINE-RICH REPEAT SECRETORY PROTEIN 38-RELATED"/>
    <property type="match status" value="1"/>
</dbReference>
<name>A0A3S4PIB7_9MAGN</name>
<dbReference type="OrthoDB" id="673386at2759"/>
<feature type="compositionally biased region" description="Pro residues" evidence="7">
    <location>
        <begin position="267"/>
        <end position="289"/>
    </location>
</feature>
<evidence type="ECO:0000313" key="11">
    <source>
        <dbReference type="Proteomes" id="UP000283530"/>
    </source>
</evidence>
<organism evidence="10 11">
    <name type="scientific">Cinnamomum micranthum f. kanehirae</name>
    <dbReference type="NCBI Taxonomy" id="337451"/>
    <lineage>
        <taxon>Eukaryota</taxon>
        <taxon>Viridiplantae</taxon>
        <taxon>Streptophyta</taxon>
        <taxon>Embryophyta</taxon>
        <taxon>Tracheophyta</taxon>
        <taxon>Spermatophyta</taxon>
        <taxon>Magnoliopsida</taxon>
        <taxon>Magnoliidae</taxon>
        <taxon>Laurales</taxon>
        <taxon>Lauraceae</taxon>
        <taxon>Cinnamomum</taxon>
    </lineage>
</organism>